<reference evidence="1" key="2">
    <citation type="submission" date="2015-06" db="UniProtKB">
        <authorList>
            <consortium name="EnsemblMetazoa"/>
        </authorList>
    </citation>
    <scope>IDENTIFICATION</scope>
</reference>
<dbReference type="EnsemblMetazoa" id="tetur03g06170.1">
    <property type="protein sequence ID" value="tetur03g06170.1"/>
    <property type="gene ID" value="tetur03g06170"/>
</dbReference>
<protein>
    <submittedName>
        <fullName evidence="1">Uncharacterized protein</fullName>
    </submittedName>
</protein>
<name>T1K025_TETUR</name>
<organism evidence="1 2">
    <name type="scientific">Tetranychus urticae</name>
    <name type="common">Two-spotted spider mite</name>
    <dbReference type="NCBI Taxonomy" id="32264"/>
    <lineage>
        <taxon>Eukaryota</taxon>
        <taxon>Metazoa</taxon>
        <taxon>Ecdysozoa</taxon>
        <taxon>Arthropoda</taxon>
        <taxon>Chelicerata</taxon>
        <taxon>Arachnida</taxon>
        <taxon>Acari</taxon>
        <taxon>Acariformes</taxon>
        <taxon>Trombidiformes</taxon>
        <taxon>Prostigmata</taxon>
        <taxon>Eleutherengona</taxon>
        <taxon>Raphignathae</taxon>
        <taxon>Tetranychoidea</taxon>
        <taxon>Tetranychidae</taxon>
        <taxon>Tetranychus</taxon>
    </lineage>
</organism>
<evidence type="ECO:0000313" key="2">
    <source>
        <dbReference type="Proteomes" id="UP000015104"/>
    </source>
</evidence>
<accession>T1K025</accession>
<reference evidence="2" key="1">
    <citation type="submission" date="2011-08" db="EMBL/GenBank/DDBJ databases">
        <authorList>
            <person name="Rombauts S."/>
        </authorList>
    </citation>
    <scope>NUCLEOTIDE SEQUENCE</scope>
    <source>
        <strain evidence="2">London</strain>
    </source>
</reference>
<keyword evidence="2" id="KW-1185">Reference proteome</keyword>
<proteinExistence type="predicted"/>
<evidence type="ECO:0000313" key="1">
    <source>
        <dbReference type="EnsemblMetazoa" id="tetur03g06170.1"/>
    </source>
</evidence>
<dbReference type="HOGENOM" id="CLU_3052915_0_0_1"/>
<sequence>MGSRSYIVAFDFDLIPSFRTCSSNFITFCPLMYMEEACLYEPLTIPSKTLLILD</sequence>
<dbReference type="Proteomes" id="UP000015104">
    <property type="component" value="Unassembled WGS sequence"/>
</dbReference>
<dbReference type="AlphaFoldDB" id="T1K025"/>
<dbReference type="EMBL" id="CAEY01001131">
    <property type="status" value="NOT_ANNOTATED_CDS"/>
    <property type="molecule type" value="Genomic_DNA"/>
</dbReference>